<name>A0A1L3GMX9_9BACT</name>
<evidence type="ECO:0000313" key="6">
    <source>
        <dbReference type="EMBL" id="APG27284.1"/>
    </source>
</evidence>
<dbReference type="InterPro" id="IPR050469">
    <property type="entry name" value="Diguanylate_Cyclase"/>
</dbReference>
<evidence type="ECO:0000256" key="3">
    <source>
        <dbReference type="SAM" id="Coils"/>
    </source>
</evidence>
<dbReference type="OrthoDB" id="9813903at2"/>
<dbReference type="GO" id="GO:0043709">
    <property type="term" value="P:cell adhesion involved in single-species biofilm formation"/>
    <property type="evidence" value="ECO:0007669"/>
    <property type="project" value="TreeGrafter"/>
</dbReference>
<dbReference type="GO" id="GO:0052621">
    <property type="term" value="F:diguanylate cyclase activity"/>
    <property type="evidence" value="ECO:0007669"/>
    <property type="project" value="UniProtKB-EC"/>
</dbReference>
<dbReference type="InterPro" id="IPR043128">
    <property type="entry name" value="Rev_trsase/Diguanyl_cyclase"/>
</dbReference>
<sequence>MPEQYSSADGMADDASQKVRTIREVQSLIQQKIELPSPPNIAMHILEAVQNDDSCFAELGKIISADPSLTAKLLKVTNSPMYGFGGRVKSIETALSILGINSLKNIALSFIIVQKLHGDSTSFFDFEYFWKRSVSAAVAAKMLAPLADYDSDDIFVSGLLQDIGVLVFFHYYTDSYMEVMALKNSSEAPGHIVERQLMGLCHAELGGSLLQGWGLPESIYLPLFYHHRESCAPERHRVAVGILSLASKISAVYHSSQGRTTIAGVYQTLSEDYGLSEKEIKELLDAVATRSNEVLSLFDVSCSEIRPLSEMLQEANQELGKLNCSYEQLVMDLKQAKEESSKYVGKLIDANKKYRELAYRDDLTGLFNNRYFQEEMDKELERTKRYEHNLSLLFFDIDHFKETNDNFGHLAGDAVLRRVAEQIVQIMRSSDIVVRYGGDEFAVIMPETGREGLEVFAERIRLGIEDMFIPIDQVQLQVTISVGGATFKGKNPQVDKMTMLGAADKAIYEAKRAGRNRIQIVEV</sequence>
<dbReference type="SMART" id="SM00267">
    <property type="entry name" value="GGDEF"/>
    <property type="match status" value="1"/>
</dbReference>
<evidence type="ECO:0000259" key="5">
    <source>
        <dbReference type="PROSITE" id="PS51833"/>
    </source>
</evidence>
<dbReference type="SUPFAM" id="SSF109604">
    <property type="entry name" value="HD-domain/PDEase-like"/>
    <property type="match status" value="1"/>
</dbReference>
<dbReference type="SUPFAM" id="SSF55073">
    <property type="entry name" value="Nucleotide cyclase"/>
    <property type="match status" value="1"/>
</dbReference>
<proteinExistence type="predicted"/>
<accession>A0A1L3GMX9</accession>
<feature type="domain" description="HDOD" evidence="5">
    <location>
        <begin position="35"/>
        <end position="229"/>
    </location>
</feature>
<dbReference type="AlphaFoldDB" id="A0A1L3GMX9"/>
<reference evidence="6 7" key="1">
    <citation type="journal article" date="2017" name="Genome Announc.">
        <title>Complete Genome Sequences of Two Acetylene-Fermenting Pelobacter acetylenicus Strains.</title>
        <authorList>
            <person name="Sutton J.M."/>
            <person name="Baesman S.M."/>
            <person name="Fierst J.L."/>
            <person name="Poret-Peterson A.T."/>
            <person name="Oremland R.S."/>
            <person name="Dunlap D.S."/>
            <person name="Akob D.M."/>
        </authorList>
    </citation>
    <scope>NUCLEOTIDE SEQUENCE [LARGE SCALE GENOMIC DNA]</scope>
    <source>
        <strain evidence="6 7">SFB93</strain>
    </source>
</reference>
<keyword evidence="3" id="KW-0175">Coiled coil</keyword>
<dbReference type="Gene3D" id="3.30.70.270">
    <property type="match status" value="1"/>
</dbReference>
<dbReference type="InterPro" id="IPR000160">
    <property type="entry name" value="GGDEF_dom"/>
</dbReference>
<dbReference type="STRING" id="1842532.A7E78_05165"/>
<feature type="coiled-coil region" evidence="3">
    <location>
        <begin position="312"/>
        <end position="339"/>
    </location>
</feature>
<dbReference type="FunFam" id="3.30.70.270:FF:000001">
    <property type="entry name" value="Diguanylate cyclase domain protein"/>
    <property type="match status" value="1"/>
</dbReference>
<evidence type="ECO:0000256" key="2">
    <source>
        <dbReference type="ARBA" id="ARBA00034247"/>
    </source>
</evidence>
<dbReference type="CDD" id="cd01949">
    <property type="entry name" value="GGDEF"/>
    <property type="match status" value="1"/>
</dbReference>
<dbReference type="PROSITE" id="PS50887">
    <property type="entry name" value="GGDEF"/>
    <property type="match status" value="1"/>
</dbReference>
<evidence type="ECO:0000259" key="4">
    <source>
        <dbReference type="PROSITE" id="PS50887"/>
    </source>
</evidence>
<dbReference type="InterPro" id="IPR013976">
    <property type="entry name" value="HDOD"/>
</dbReference>
<dbReference type="PROSITE" id="PS51833">
    <property type="entry name" value="HDOD"/>
    <property type="match status" value="1"/>
</dbReference>
<dbReference type="Proteomes" id="UP000182517">
    <property type="component" value="Chromosome"/>
</dbReference>
<evidence type="ECO:0000256" key="1">
    <source>
        <dbReference type="ARBA" id="ARBA00012528"/>
    </source>
</evidence>
<dbReference type="GO" id="GO:1902201">
    <property type="term" value="P:negative regulation of bacterial-type flagellum-dependent cell motility"/>
    <property type="evidence" value="ECO:0007669"/>
    <property type="project" value="TreeGrafter"/>
</dbReference>
<comment type="catalytic activity">
    <reaction evidence="2">
        <text>2 GTP = 3',3'-c-di-GMP + 2 diphosphate</text>
        <dbReference type="Rhea" id="RHEA:24898"/>
        <dbReference type="ChEBI" id="CHEBI:33019"/>
        <dbReference type="ChEBI" id="CHEBI:37565"/>
        <dbReference type="ChEBI" id="CHEBI:58805"/>
        <dbReference type="EC" id="2.7.7.65"/>
    </reaction>
</comment>
<dbReference type="Pfam" id="PF00990">
    <property type="entry name" value="GGDEF"/>
    <property type="match status" value="1"/>
</dbReference>
<dbReference type="RefSeq" id="WP_072283248.1">
    <property type="nucleotide sequence ID" value="NZ_CP015519.1"/>
</dbReference>
<dbReference type="KEGG" id="pef:A7E78_05165"/>
<dbReference type="NCBIfam" id="TIGR00254">
    <property type="entry name" value="GGDEF"/>
    <property type="match status" value="1"/>
</dbReference>
<dbReference type="Gene3D" id="1.10.3210.10">
    <property type="entry name" value="Hypothetical protein af1432"/>
    <property type="match status" value="1"/>
</dbReference>
<gene>
    <name evidence="6" type="ORF">A7E78_05165</name>
</gene>
<dbReference type="PANTHER" id="PTHR45138:SF9">
    <property type="entry name" value="DIGUANYLATE CYCLASE DGCM-RELATED"/>
    <property type="match status" value="1"/>
</dbReference>
<organism evidence="6 7">
    <name type="scientific">Syntrophotalea acetylenivorans</name>
    <dbReference type="NCBI Taxonomy" id="1842532"/>
    <lineage>
        <taxon>Bacteria</taxon>
        <taxon>Pseudomonadati</taxon>
        <taxon>Thermodesulfobacteriota</taxon>
        <taxon>Desulfuromonadia</taxon>
        <taxon>Desulfuromonadales</taxon>
        <taxon>Syntrophotaleaceae</taxon>
        <taxon>Syntrophotalea</taxon>
    </lineage>
</organism>
<dbReference type="GO" id="GO:0005886">
    <property type="term" value="C:plasma membrane"/>
    <property type="evidence" value="ECO:0007669"/>
    <property type="project" value="TreeGrafter"/>
</dbReference>
<dbReference type="PANTHER" id="PTHR45138">
    <property type="entry name" value="REGULATORY COMPONENTS OF SENSORY TRANSDUCTION SYSTEM"/>
    <property type="match status" value="1"/>
</dbReference>
<evidence type="ECO:0000313" key="7">
    <source>
        <dbReference type="Proteomes" id="UP000182517"/>
    </source>
</evidence>
<protein>
    <recommendedName>
        <fullName evidence="1">diguanylate cyclase</fullName>
        <ecNumber evidence="1">2.7.7.65</ecNumber>
    </recommendedName>
</protein>
<dbReference type="EMBL" id="CP015519">
    <property type="protein sequence ID" value="APG27284.1"/>
    <property type="molecule type" value="Genomic_DNA"/>
</dbReference>
<dbReference type="InterPro" id="IPR029787">
    <property type="entry name" value="Nucleotide_cyclase"/>
</dbReference>
<dbReference type="EC" id="2.7.7.65" evidence="1"/>
<dbReference type="Pfam" id="PF08668">
    <property type="entry name" value="HDOD"/>
    <property type="match status" value="1"/>
</dbReference>
<keyword evidence="7" id="KW-1185">Reference proteome</keyword>
<feature type="domain" description="GGDEF" evidence="4">
    <location>
        <begin position="388"/>
        <end position="523"/>
    </location>
</feature>